<evidence type="ECO:0000313" key="5">
    <source>
        <dbReference type="Proteomes" id="UP000054877"/>
    </source>
</evidence>
<reference evidence="4 5" key="1">
    <citation type="submission" date="2015-11" db="EMBL/GenBank/DDBJ databases">
        <title>Genomic analysis of 38 Legionella species identifies large and diverse effector repertoires.</title>
        <authorList>
            <person name="Burstein D."/>
            <person name="Amaro F."/>
            <person name="Zusman T."/>
            <person name="Lifshitz Z."/>
            <person name="Cohen O."/>
            <person name="Gilbert J.A."/>
            <person name="Pupko T."/>
            <person name="Shuman H.A."/>
            <person name="Segal G."/>
        </authorList>
    </citation>
    <scope>NUCLEOTIDE SEQUENCE [LARGE SCALE GENOMIC DNA]</scope>
    <source>
        <strain evidence="4 5">Mt.St.Helens-9</strain>
    </source>
</reference>
<protein>
    <submittedName>
        <fullName evidence="4">Methyltransferase</fullName>
    </submittedName>
</protein>
<accession>A0A0W0Z600</accession>
<keyword evidence="2 4" id="KW-0808">Transferase</keyword>
<dbReference type="CDD" id="cd02440">
    <property type="entry name" value="AdoMet_MTases"/>
    <property type="match status" value="1"/>
</dbReference>
<dbReference type="InterPro" id="IPR041698">
    <property type="entry name" value="Methyltransf_25"/>
</dbReference>
<dbReference type="SUPFAM" id="SSF53335">
    <property type="entry name" value="S-adenosyl-L-methionine-dependent methyltransferases"/>
    <property type="match status" value="1"/>
</dbReference>
<dbReference type="Proteomes" id="UP000054877">
    <property type="component" value="Unassembled WGS sequence"/>
</dbReference>
<gene>
    <name evidence="4" type="ORF">Lspi_1352</name>
</gene>
<evidence type="ECO:0000259" key="3">
    <source>
        <dbReference type="Pfam" id="PF13649"/>
    </source>
</evidence>
<name>A0A0W0Z600_LEGSP</name>
<sequence>MGWEPEKYIQGNYFQIETSNAFRKDFKIKPFGNILDAGCGDGQYSALLAEEVTHGRILGIDNSEEMISHARTRWARDNLSFEVDNIETFQPAMDYDFVLSFWCLHWTDLSRTFPNIFHALKNGGRFYAIFSSFSDNSVFQTCSELAKQNRYPALTKRYKAINNENNAYFYYVLNNLNQIPFKKAKVELKTTAVYFPDLNYFKSLVLTLPFIKAMPEETVPDLVDDLLHIFQTICDRKYDGKLYYETQPIVLEAMK</sequence>
<dbReference type="PANTHER" id="PTHR43861:SF1">
    <property type="entry name" value="TRANS-ACONITATE 2-METHYLTRANSFERASE"/>
    <property type="match status" value="1"/>
</dbReference>
<evidence type="ECO:0000313" key="4">
    <source>
        <dbReference type="EMBL" id="KTD64545.1"/>
    </source>
</evidence>
<dbReference type="GO" id="GO:0032259">
    <property type="term" value="P:methylation"/>
    <property type="evidence" value="ECO:0007669"/>
    <property type="project" value="UniProtKB-KW"/>
</dbReference>
<keyword evidence="5" id="KW-1185">Reference proteome</keyword>
<dbReference type="PATRIC" id="fig|452.5.peg.1493"/>
<proteinExistence type="predicted"/>
<evidence type="ECO:0000256" key="1">
    <source>
        <dbReference type="ARBA" id="ARBA00022603"/>
    </source>
</evidence>
<organism evidence="4 5">
    <name type="scientific">Legionella spiritensis</name>
    <dbReference type="NCBI Taxonomy" id="452"/>
    <lineage>
        <taxon>Bacteria</taxon>
        <taxon>Pseudomonadati</taxon>
        <taxon>Pseudomonadota</taxon>
        <taxon>Gammaproteobacteria</taxon>
        <taxon>Legionellales</taxon>
        <taxon>Legionellaceae</taxon>
        <taxon>Legionella</taxon>
    </lineage>
</organism>
<dbReference type="OrthoDB" id="9760689at2"/>
<dbReference type="PANTHER" id="PTHR43861">
    <property type="entry name" value="TRANS-ACONITATE 2-METHYLTRANSFERASE-RELATED"/>
    <property type="match status" value="1"/>
</dbReference>
<dbReference type="Pfam" id="PF13649">
    <property type="entry name" value="Methyltransf_25"/>
    <property type="match status" value="1"/>
</dbReference>
<dbReference type="AlphaFoldDB" id="A0A0W0Z600"/>
<feature type="domain" description="Methyltransferase" evidence="3">
    <location>
        <begin position="34"/>
        <end position="124"/>
    </location>
</feature>
<comment type="caution">
    <text evidence="4">The sequence shown here is derived from an EMBL/GenBank/DDBJ whole genome shotgun (WGS) entry which is preliminary data.</text>
</comment>
<dbReference type="Gene3D" id="3.40.50.150">
    <property type="entry name" value="Vaccinia Virus protein VP39"/>
    <property type="match status" value="1"/>
</dbReference>
<dbReference type="EMBL" id="LNYX01000013">
    <property type="protein sequence ID" value="KTD64545.1"/>
    <property type="molecule type" value="Genomic_DNA"/>
</dbReference>
<dbReference type="RefSeq" id="WP_058483262.1">
    <property type="nucleotide sequence ID" value="NZ_CAAAII010000014.1"/>
</dbReference>
<dbReference type="GO" id="GO:0008168">
    <property type="term" value="F:methyltransferase activity"/>
    <property type="evidence" value="ECO:0007669"/>
    <property type="project" value="UniProtKB-KW"/>
</dbReference>
<dbReference type="InterPro" id="IPR029063">
    <property type="entry name" value="SAM-dependent_MTases_sf"/>
</dbReference>
<dbReference type="STRING" id="452.Lspi_1352"/>
<evidence type="ECO:0000256" key="2">
    <source>
        <dbReference type="ARBA" id="ARBA00022679"/>
    </source>
</evidence>
<keyword evidence="1 4" id="KW-0489">Methyltransferase</keyword>